<protein>
    <recommendedName>
        <fullName evidence="5">Probable 5-dehydro-4-deoxyglucarate dehydratase</fullName>
        <ecNumber evidence="5">4.2.1.41</ecNumber>
    </recommendedName>
    <alternativeName>
        <fullName evidence="5">5-keto-4-deoxy-glucarate dehydratase</fullName>
        <shortName evidence="5">KDGDH</shortName>
    </alternativeName>
</protein>
<accession>A0A0F6Z4B5</accession>
<organism evidence="9 10">
    <name type="scientific">[Brevibacterium] flavum</name>
    <dbReference type="NCBI Taxonomy" id="92706"/>
    <lineage>
        <taxon>Bacteria</taxon>
        <taxon>Bacillati</taxon>
        <taxon>Actinomycetota</taxon>
        <taxon>Actinomycetes</taxon>
        <taxon>Mycobacteriales</taxon>
        <taxon>Corynebacteriaceae</taxon>
        <taxon>Corynebacterium</taxon>
    </lineage>
</organism>
<evidence type="ECO:0000256" key="7">
    <source>
        <dbReference type="PIRSR" id="PIRSR001365-1"/>
    </source>
</evidence>
<dbReference type="SMART" id="SM01130">
    <property type="entry name" value="DHDPS"/>
    <property type="match status" value="1"/>
</dbReference>
<proteinExistence type="inferred from homology"/>
<keyword evidence="4 5" id="KW-0456">Lyase</keyword>
<dbReference type="SMR" id="A0A0F6Z4B5"/>
<reference evidence="9 10" key="1">
    <citation type="submission" date="2015-04" db="EMBL/GenBank/DDBJ databases">
        <title>Complete Genome Sequence of Brevibacterium flavum ATCC 15168.</title>
        <authorList>
            <person name="Ahn J."/>
            <person name="Park G."/>
            <person name="Jeon W."/>
            <person name="Jang Y."/>
            <person name="Jang M."/>
            <person name="Lee H."/>
            <person name="Lee H."/>
        </authorList>
    </citation>
    <scope>NUCLEOTIDE SEQUENCE [LARGE SCALE GENOMIC DNA]</scope>
    <source>
        <strain evidence="9 10">ATCC 15168</strain>
    </source>
</reference>
<dbReference type="EMBL" id="CP011309">
    <property type="protein sequence ID" value="AKF26506.1"/>
    <property type="molecule type" value="Genomic_DNA"/>
</dbReference>
<evidence type="ECO:0000256" key="1">
    <source>
        <dbReference type="ARBA" id="ARBA00001446"/>
    </source>
</evidence>
<dbReference type="GO" id="GO:0047448">
    <property type="term" value="F:5-dehydro-4-deoxyglucarate dehydratase activity"/>
    <property type="evidence" value="ECO:0007669"/>
    <property type="project" value="UniProtKB-UniRule"/>
</dbReference>
<dbReference type="Gene3D" id="3.20.20.70">
    <property type="entry name" value="Aldolase class I"/>
    <property type="match status" value="1"/>
</dbReference>
<evidence type="ECO:0000256" key="6">
    <source>
        <dbReference type="PIRNR" id="PIRNR001365"/>
    </source>
</evidence>
<evidence type="ECO:0000256" key="4">
    <source>
        <dbReference type="ARBA" id="ARBA00023239"/>
    </source>
</evidence>
<dbReference type="PIRSF" id="PIRSF001365">
    <property type="entry name" value="DHDPS"/>
    <property type="match status" value="1"/>
</dbReference>
<dbReference type="CDD" id="cd00951">
    <property type="entry name" value="KDGDH"/>
    <property type="match status" value="1"/>
</dbReference>
<name>A0A0F6Z4B5_9CORY</name>
<feature type="active site" description="Proton donor/acceptor" evidence="7">
    <location>
        <position position="144"/>
    </location>
</feature>
<keyword evidence="10" id="KW-1185">Reference proteome</keyword>
<dbReference type="InterPro" id="IPR017655">
    <property type="entry name" value="Dehydro-deoxyglucarate_dehyd"/>
</dbReference>
<evidence type="ECO:0000256" key="3">
    <source>
        <dbReference type="ARBA" id="ARBA00007592"/>
    </source>
</evidence>
<dbReference type="AlphaFoldDB" id="A0A0F6Z4B5"/>
<dbReference type="InterPro" id="IPR013785">
    <property type="entry name" value="Aldolase_TIM"/>
</dbReference>
<dbReference type="Pfam" id="PF00701">
    <property type="entry name" value="DHDPS"/>
    <property type="match status" value="1"/>
</dbReference>
<dbReference type="InterPro" id="IPR002220">
    <property type="entry name" value="DapA-like"/>
</dbReference>
<evidence type="ECO:0000256" key="2">
    <source>
        <dbReference type="ARBA" id="ARBA00004983"/>
    </source>
</evidence>
<dbReference type="SUPFAM" id="SSF51569">
    <property type="entry name" value="Aldolase"/>
    <property type="match status" value="1"/>
</dbReference>
<evidence type="ECO:0000256" key="8">
    <source>
        <dbReference type="PIRSR" id="PIRSR001365-2"/>
    </source>
</evidence>
<sequence>MARFSPQDLADHLKDGLLSFPATAFQDDLEVDEAAYVEHIEWQSSYPVAGLFAAGGTGEGFSLTVEENHRVTQLAVQASSPEVPVLGSATGSTKSAIANAQGAEAAGAEGVLLLPPYLTECDAEGLYNHAAAVCESTSLGVIVYNRANAIYSPEVIARLSERYPNFIGFKDGTGNIEHLAKITTLCGDRLFYLGGLPTAETFALPLLQMGMSTYSSAMFNFIPDFALSFYADVRAQDSAAVKQKLSDFVLPYLDIRDRAQGYGVSIVKGGLKAVGRNAGGVRPPLRNLSEQDIADLSDLLATSGAGSYRLPVEVKA</sequence>
<dbReference type="HOGENOM" id="CLU_049343_5_2_11"/>
<dbReference type="GeneID" id="1021455"/>
<evidence type="ECO:0000313" key="9">
    <source>
        <dbReference type="EMBL" id="AKF26506.1"/>
    </source>
</evidence>
<gene>
    <name evidence="9" type="ORF">YH66_02525</name>
</gene>
<dbReference type="PANTHER" id="PTHR12128:SF19">
    <property type="entry name" value="5-DEHYDRO-4-DEOXYGLUCARATE DEHYDRATASE 2-RELATED"/>
    <property type="match status" value="1"/>
</dbReference>
<dbReference type="Proteomes" id="UP000034037">
    <property type="component" value="Chromosome"/>
</dbReference>
<feature type="active site" description="Schiff-base intermediate with substrate" evidence="7">
    <location>
        <position position="170"/>
    </location>
</feature>
<dbReference type="HAMAP" id="MF_00694">
    <property type="entry name" value="KDGDH"/>
    <property type="match status" value="1"/>
</dbReference>
<dbReference type="RefSeq" id="WP_003860476.1">
    <property type="nucleotide sequence ID" value="NZ_CP011309.1"/>
</dbReference>
<dbReference type="GO" id="GO:0008840">
    <property type="term" value="F:4-hydroxy-tetrahydrodipicolinate synthase activity"/>
    <property type="evidence" value="ECO:0007669"/>
    <property type="project" value="TreeGrafter"/>
</dbReference>
<feature type="binding site" evidence="8">
    <location>
        <position position="57"/>
    </location>
    <ligand>
        <name>pyruvate</name>
        <dbReference type="ChEBI" id="CHEBI:15361"/>
    </ligand>
</feature>
<dbReference type="UniPathway" id="UPA00564">
    <property type="reaction ID" value="UER00628"/>
</dbReference>
<dbReference type="PANTHER" id="PTHR12128">
    <property type="entry name" value="DIHYDRODIPICOLINATE SYNTHASE"/>
    <property type="match status" value="1"/>
</dbReference>
<evidence type="ECO:0000313" key="10">
    <source>
        <dbReference type="Proteomes" id="UP000034037"/>
    </source>
</evidence>
<dbReference type="GO" id="GO:0042838">
    <property type="term" value="P:D-glucarate catabolic process"/>
    <property type="evidence" value="ECO:0007669"/>
    <property type="project" value="UniProtKB-UniRule"/>
</dbReference>
<dbReference type="NCBIfam" id="NF002958">
    <property type="entry name" value="PRK03620.1"/>
    <property type="match status" value="1"/>
</dbReference>
<comment type="catalytic activity">
    <reaction evidence="1 5">
        <text>5-dehydro-4-deoxy-D-glucarate + H(+) = 2,5-dioxopentanoate + CO2 + H2O</text>
        <dbReference type="Rhea" id="RHEA:24608"/>
        <dbReference type="ChEBI" id="CHEBI:15377"/>
        <dbReference type="ChEBI" id="CHEBI:15378"/>
        <dbReference type="ChEBI" id="CHEBI:16526"/>
        <dbReference type="ChEBI" id="CHEBI:42819"/>
        <dbReference type="ChEBI" id="CHEBI:58136"/>
        <dbReference type="EC" id="4.2.1.41"/>
    </reaction>
</comment>
<comment type="pathway">
    <text evidence="2 5">Carbohydrate acid metabolism; D-glucarate degradation; 2,5-dioxopentanoate from D-glucarate: step 2/2.</text>
</comment>
<dbReference type="PATRIC" id="fig|92706.3.peg.526"/>
<comment type="similarity">
    <text evidence="3 5 6">Belongs to the DapA family.</text>
</comment>
<dbReference type="EC" id="4.2.1.41" evidence="5"/>
<evidence type="ECO:0000256" key="5">
    <source>
        <dbReference type="HAMAP-Rule" id="MF_00694"/>
    </source>
</evidence>